<proteinExistence type="predicted"/>
<gene>
    <name evidence="1" type="ORF">GCM10009802_44030</name>
</gene>
<protein>
    <submittedName>
        <fullName evidence="1">Uncharacterized protein</fullName>
    </submittedName>
</protein>
<sequence length="44" mass="4367">MVGMFRYALLAHTSAAADALKAVPAALAAAVAAAADGARIRPFP</sequence>
<accession>A0ABN2Z1C7</accession>
<reference evidence="1 2" key="1">
    <citation type="journal article" date="2019" name="Int. J. Syst. Evol. Microbiol.">
        <title>The Global Catalogue of Microorganisms (GCM) 10K type strain sequencing project: providing services to taxonomists for standard genome sequencing and annotation.</title>
        <authorList>
            <consortium name="The Broad Institute Genomics Platform"/>
            <consortium name="The Broad Institute Genome Sequencing Center for Infectious Disease"/>
            <person name="Wu L."/>
            <person name="Ma J."/>
        </authorList>
    </citation>
    <scope>NUCLEOTIDE SEQUENCE [LARGE SCALE GENOMIC DNA]</scope>
    <source>
        <strain evidence="1 2">JCM 15481</strain>
    </source>
</reference>
<evidence type="ECO:0000313" key="1">
    <source>
        <dbReference type="EMBL" id="GAA2135294.1"/>
    </source>
</evidence>
<organism evidence="1 2">
    <name type="scientific">Streptomyces synnematoformans</name>
    <dbReference type="NCBI Taxonomy" id="415721"/>
    <lineage>
        <taxon>Bacteria</taxon>
        <taxon>Bacillati</taxon>
        <taxon>Actinomycetota</taxon>
        <taxon>Actinomycetes</taxon>
        <taxon>Kitasatosporales</taxon>
        <taxon>Streptomycetaceae</taxon>
        <taxon>Streptomyces</taxon>
    </lineage>
</organism>
<dbReference type="Proteomes" id="UP001500443">
    <property type="component" value="Unassembled WGS sequence"/>
</dbReference>
<name>A0ABN2Z1C7_9ACTN</name>
<comment type="caution">
    <text evidence="1">The sequence shown here is derived from an EMBL/GenBank/DDBJ whole genome shotgun (WGS) entry which is preliminary data.</text>
</comment>
<keyword evidence="2" id="KW-1185">Reference proteome</keyword>
<evidence type="ECO:0000313" key="2">
    <source>
        <dbReference type="Proteomes" id="UP001500443"/>
    </source>
</evidence>
<dbReference type="EMBL" id="BAAAPF010000166">
    <property type="protein sequence ID" value="GAA2135294.1"/>
    <property type="molecule type" value="Genomic_DNA"/>
</dbReference>